<protein>
    <submittedName>
        <fullName evidence="3">Uncharacterized protein</fullName>
    </submittedName>
</protein>
<feature type="compositionally biased region" description="Basic and acidic residues" evidence="1">
    <location>
        <begin position="8"/>
        <end position="39"/>
    </location>
</feature>
<accession>A0A428RQM5</accession>
<comment type="caution">
    <text evidence="3">The sequence shown here is derived from an EMBL/GenBank/DDBJ whole genome shotgun (WGS) entry which is preliminary data.</text>
</comment>
<evidence type="ECO:0000256" key="2">
    <source>
        <dbReference type="SAM" id="Phobius"/>
    </source>
</evidence>
<keyword evidence="2" id="KW-1133">Transmembrane helix</keyword>
<feature type="compositionally biased region" description="Pro residues" evidence="1">
    <location>
        <begin position="41"/>
        <end position="50"/>
    </location>
</feature>
<evidence type="ECO:0000313" key="4">
    <source>
        <dbReference type="Proteomes" id="UP000287144"/>
    </source>
</evidence>
<organism evidence="3 4">
    <name type="scientific">Fusarium oligoseptatum</name>
    <dbReference type="NCBI Taxonomy" id="2604345"/>
    <lineage>
        <taxon>Eukaryota</taxon>
        <taxon>Fungi</taxon>
        <taxon>Dikarya</taxon>
        <taxon>Ascomycota</taxon>
        <taxon>Pezizomycotina</taxon>
        <taxon>Sordariomycetes</taxon>
        <taxon>Hypocreomycetidae</taxon>
        <taxon>Hypocreales</taxon>
        <taxon>Nectriaceae</taxon>
        <taxon>Fusarium</taxon>
        <taxon>Fusarium solani species complex</taxon>
    </lineage>
</organism>
<keyword evidence="4" id="KW-1185">Reference proteome</keyword>
<feature type="transmembrane region" description="Helical" evidence="2">
    <location>
        <begin position="90"/>
        <end position="113"/>
    </location>
</feature>
<feature type="compositionally biased region" description="Basic and acidic residues" evidence="1">
    <location>
        <begin position="51"/>
        <end position="71"/>
    </location>
</feature>
<gene>
    <name evidence="3" type="ORF">CEP52_017469</name>
</gene>
<proteinExistence type="predicted"/>
<dbReference type="AlphaFoldDB" id="A0A428RQM5"/>
<evidence type="ECO:0000256" key="1">
    <source>
        <dbReference type="SAM" id="MobiDB-lite"/>
    </source>
</evidence>
<reference evidence="3 4" key="1">
    <citation type="submission" date="2017-06" db="EMBL/GenBank/DDBJ databases">
        <title>Comparative genomic analysis of Ambrosia Fusariam Clade fungi.</title>
        <authorList>
            <person name="Stajich J.E."/>
            <person name="Carrillo J."/>
            <person name="Kijimoto T."/>
            <person name="Eskalen A."/>
            <person name="O'Donnell K."/>
            <person name="Kasson M."/>
        </authorList>
    </citation>
    <scope>NUCLEOTIDE SEQUENCE [LARGE SCALE GENOMIC DNA]</scope>
    <source>
        <strain evidence="3 4">NRRL62579</strain>
    </source>
</reference>
<sequence length="238" mass="26759">MSESWGEGEEHCVSPTRAAREPRPEPTHDTKSDHAHQPQDHGPPPAPPTESKPEASPHQDEDLPKGQEAARAHGTALTGITDGAHRGWQLFCFVMLSSSVQYLLGFFAILALLWGVLKALFFTFPTIIANNAILGFVDRISTYQWLTRIDPYDGLPSLSFPVSILSDKSEILPHVLEETWMVLSETFPHESYHLRADFERSRARINTLESLTQQGIMGQTEARVTRDYYQQILALEPR</sequence>
<name>A0A428RQM5_9HYPO</name>
<dbReference type="EMBL" id="NKCK01000574">
    <property type="protein sequence ID" value="RSL79854.1"/>
    <property type="molecule type" value="Genomic_DNA"/>
</dbReference>
<evidence type="ECO:0000313" key="3">
    <source>
        <dbReference type="EMBL" id="RSL79854.1"/>
    </source>
</evidence>
<dbReference type="Proteomes" id="UP000287144">
    <property type="component" value="Unassembled WGS sequence"/>
</dbReference>
<keyword evidence="2" id="KW-0812">Transmembrane</keyword>
<keyword evidence="2" id="KW-0472">Membrane</keyword>
<feature type="region of interest" description="Disordered" evidence="1">
    <location>
        <begin position="1"/>
        <end position="72"/>
    </location>
</feature>